<reference evidence="2" key="1">
    <citation type="journal article" date="2019" name="Int. J. Syst. Evol. Microbiol.">
        <title>The Global Catalogue of Microorganisms (GCM) 10K type strain sequencing project: providing services to taxonomists for standard genome sequencing and annotation.</title>
        <authorList>
            <consortium name="The Broad Institute Genomics Platform"/>
            <consortium name="The Broad Institute Genome Sequencing Center for Infectious Disease"/>
            <person name="Wu L."/>
            <person name="Ma J."/>
        </authorList>
    </citation>
    <scope>NUCLEOTIDE SEQUENCE [LARGE SCALE GENOMIC DNA]</scope>
    <source>
        <strain evidence="2">CCUG 58412</strain>
    </source>
</reference>
<evidence type="ECO:0000313" key="1">
    <source>
        <dbReference type="EMBL" id="MFD0913863.1"/>
    </source>
</evidence>
<proteinExistence type="predicted"/>
<dbReference type="Proteomes" id="UP001597128">
    <property type="component" value="Unassembled WGS sequence"/>
</dbReference>
<comment type="caution">
    <text evidence="1">The sequence shown here is derived from an EMBL/GenBank/DDBJ whole genome shotgun (WGS) entry which is preliminary data.</text>
</comment>
<sequence>MSKETTPGDLKSQLAAIFCEKLDDIIKINRDQLTFEYVDISQTQELMLELQAVNIKHELHDAFLYKRKITVPTAEGEHICLVGFIYDGVREVPWHTSTVVGVDMQNKVIKTKSGSYYRVKNFVEGEGHVNLLMHICAVAHQNGWGEHFGISPIFY</sequence>
<dbReference type="RefSeq" id="WP_379057326.1">
    <property type="nucleotide sequence ID" value="NZ_JBHTKB010000002.1"/>
</dbReference>
<name>A0ABW3F8S5_9PROT</name>
<evidence type="ECO:0000313" key="2">
    <source>
        <dbReference type="Proteomes" id="UP001597128"/>
    </source>
</evidence>
<protein>
    <submittedName>
        <fullName evidence="1">Uncharacterized protein</fullName>
    </submittedName>
</protein>
<organism evidence="1 2">
    <name type="scientific">Methylophilus luteus</name>
    <dbReference type="NCBI Taxonomy" id="640108"/>
    <lineage>
        <taxon>Bacteria</taxon>
        <taxon>Pseudomonadati</taxon>
        <taxon>Pseudomonadota</taxon>
        <taxon>Betaproteobacteria</taxon>
        <taxon>Nitrosomonadales</taxon>
        <taxon>Methylophilaceae</taxon>
        <taxon>Methylophilus</taxon>
    </lineage>
</organism>
<dbReference type="EMBL" id="JBHTKB010000002">
    <property type="protein sequence ID" value="MFD0913863.1"/>
    <property type="molecule type" value="Genomic_DNA"/>
</dbReference>
<keyword evidence="2" id="KW-1185">Reference proteome</keyword>
<accession>A0ABW3F8S5</accession>
<gene>
    <name evidence="1" type="ORF">ACFQ1Z_09925</name>
</gene>